<proteinExistence type="predicted"/>
<protein>
    <submittedName>
        <fullName evidence="1">Uncharacterized protein</fullName>
    </submittedName>
</protein>
<name>A0A6A4HKE8_9AGAR</name>
<sequence length="278" mass="30647">MLLTILYPTQPVKQALQHAIVISVNDRYATVASLGFPFPIPLTCSYPPYFAALLGYAELHVTDAAFAFLRPLSAPSSYPIRLQNTTSGIRALLAAEFLLVQYEGIESTASGTQWHRLYCQPANELLKYYTSLRLLDANCNVTFVLRSPSVFDSDTHLVLGQSSDVKRAWDEASTHGAVDLLLLPLVCGTPSFKFTKGFFISPANLVTQSLLNMLCTMPLQPRIITISSSGLTRTAHAALPHLLKIFYRYVIAGPHKDKPGAERTTYRTLYGVEVGYGD</sequence>
<evidence type="ECO:0000313" key="1">
    <source>
        <dbReference type="EMBL" id="KAE9398566.1"/>
    </source>
</evidence>
<gene>
    <name evidence="1" type="ORF">BT96DRAFT_994765</name>
</gene>
<organism evidence="1 2">
    <name type="scientific">Gymnopus androsaceus JB14</name>
    <dbReference type="NCBI Taxonomy" id="1447944"/>
    <lineage>
        <taxon>Eukaryota</taxon>
        <taxon>Fungi</taxon>
        <taxon>Dikarya</taxon>
        <taxon>Basidiomycota</taxon>
        <taxon>Agaricomycotina</taxon>
        <taxon>Agaricomycetes</taxon>
        <taxon>Agaricomycetidae</taxon>
        <taxon>Agaricales</taxon>
        <taxon>Marasmiineae</taxon>
        <taxon>Omphalotaceae</taxon>
        <taxon>Gymnopus</taxon>
    </lineage>
</organism>
<dbReference type="OrthoDB" id="63935at2759"/>
<dbReference type="Proteomes" id="UP000799118">
    <property type="component" value="Unassembled WGS sequence"/>
</dbReference>
<keyword evidence="2" id="KW-1185">Reference proteome</keyword>
<dbReference type="AlphaFoldDB" id="A0A6A4HKE8"/>
<evidence type="ECO:0000313" key="2">
    <source>
        <dbReference type="Proteomes" id="UP000799118"/>
    </source>
</evidence>
<accession>A0A6A4HKE8</accession>
<reference evidence="1" key="1">
    <citation type="journal article" date="2019" name="Environ. Microbiol.">
        <title>Fungal ecological strategies reflected in gene transcription - a case study of two litter decomposers.</title>
        <authorList>
            <person name="Barbi F."/>
            <person name="Kohler A."/>
            <person name="Barry K."/>
            <person name="Baskaran P."/>
            <person name="Daum C."/>
            <person name="Fauchery L."/>
            <person name="Ihrmark K."/>
            <person name="Kuo A."/>
            <person name="LaButti K."/>
            <person name="Lipzen A."/>
            <person name="Morin E."/>
            <person name="Grigoriev I.V."/>
            <person name="Henrissat B."/>
            <person name="Lindahl B."/>
            <person name="Martin F."/>
        </authorList>
    </citation>
    <scope>NUCLEOTIDE SEQUENCE</scope>
    <source>
        <strain evidence="1">JB14</strain>
    </source>
</reference>
<dbReference type="EMBL" id="ML769481">
    <property type="protein sequence ID" value="KAE9398566.1"/>
    <property type="molecule type" value="Genomic_DNA"/>
</dbReference>